<dbReference type="GO" id="GO:0055085">
    <property type="term" value="P:transmembrane transport"/>
    <property type="evidence" value="ECO:0007669"/>
    <property type="project" value="UniProtKB-ARBA"/>
</dbReference>
<dbReference type="InterPro" id="IPR017871">
    <property type="entry name" value="ABC_transporter-like_CS"/>
</dbReference>
<dbReference type="Gene3D" id="3.40.50.300">
    <property type="entry name" value="P-loop containing nucleotide triphosphate hydrolases"/>
    <property type="match status" value="1"/>
</dbReference>
<dbReference type="InterPro" id="IPR003593">
    <property type="entry name" value="AAA+_ATPase"/>
</dbReference>
<evidence type="ECO:0000256" key="2">
    <source>
        <dbReference type="ARBA" id="ARBA00022448"/>
    </source>
</evidence>
<dbReference type="InterPro" id="IPR050319">
    <property type="entry name" value="ABC_transp_ATP-bind"/>
</dbReference>
<dbReference type="GO" id="GO:0005524">
    <property type="term" value="F:ATP binding"/>
    <property type="evidence" value="ECO:0007669"/>
    <property type="project" value="UniProtKB-KW"/>
</dbReference>
<proteinExistence type="inferred from homology"/>
<comment type="caution">
    <text evidence="7">The sequence shown here is derived from an EMBL/GenBank/DDBJ whole genome shotgun (WGS) entry which is preliminary data.</text>
</comment>
<keyword evidence="4 7" id="KW-0067">ATP-binding</keyword>
<name>A0A2I1KR10_9ACTO</name>
<dbReference type="PANTHER" id="PTHR43776">
    <property type="entry name" value="TRANSPORT ATP-BINDING PROTEIN"/>
    <property type="match status" value="1"/>
</dbReference>
<sequence>MSVSQGERVALVGESGCSKTTVLRALALLDRPGRHGGGRILLDGVPLTRARLAGTGRRAYRKAVQYVIQDPAASLDPRRDLLSQVLLPLRYLGLGDGRQEREAMAAHQLMSVNLPDRLWRRYPHQVSGGQAQRVAIARALVVSPRFLLMDEPLSGLDPATRRMVTDLLAHLARPGSPGKAGGAAQPGGAAPPEQGPALLMVCHDLGAACRLCERTLVMEAGRVVEDVATSQLLNAPGHRASRALLDALAPATDVITPANPDRQGER</sequence>
<protein>
    <submittedName>
        <fullName evidence="7">Peptide ABC transporter ATP-binding protein</fullName>
    </submittedName>
</protein>
<dbReference type="PROSITE" id="PS50893">
    <property type="entry name" value="ABC_TRANSPORTER_2"/>
    <property type="match status" value="1"/>
</dbReference>
<feature type="region of interest" description="Disordered" evidence="5">
    <location>
        <begin position="172"/>
        <end position="192"/>
    </location>
</feature>
<feature type="domain" description="ABC transporter" evidence="6">
    <location>
        <begin position="1"/>
        <end position="245"/>
    </location>
</feature>
<dbReference type="GO" id="GO:0016887">
    <property type="term" value="F:ATP hydrolysis activity"/>
    <property type="evidence" value="ECO:0007669"/>
    <property type="project" value="InterPro"/>
</dbReference>
<accession>A0A2I1KR10</accession>
<organism evidence="7 8">
    <name type="scientific">Actinomyces urogenitalis</name>
    <dbReference type="NCBI Taxonomy" id="103621"/>
    <lineage>
        <taxon>Bacteria</taxon>
        <taxon>Bacillati</taxon>
        <taxon>Actinomycetota</taxon>
        <taxon>Actinomycetes</taxon>
        <taxon>Actinomycetales</taxon>
        <taxon>Actinomycetaceae</taxon>
        <taxon>Actinomyces</taxon>
    </lineage>
</organism>
<evidence type="ECO:0000313" key="8">
    <source>
        <dbReference type="Proteomes" id="UP000234778"/>
    </source>
</evidence>
<dbReference type="PANTHER" id="PTHR43776:SF7">
    <property type="entry name" value="D,D-DIPEPTIDE TRANSPORT ATP-BINDING PROTEIN DDPF-RELATED"/>
    <property type="match status" value="1"/>
</dbReference>
<evidence type="ECO:0000259" key="6">
    <source>
        <dbReference type="PROSITE" id="PS50893"/>
    </source>
</evidence>
<dbReference type="SMART" id="SM00382">
    <property type="entry name" value="AAA"/>
    <property type="match status" value="1"/>
</dbReference>
<gene>
    <name evidence="7" type="ORF">CYJ26_09615</name>
</gene>
<dbReference type="Proteomes" id="UP000234778">
    <property type="component" value="Unassembled WGS sequence"/>
</dbReference>
<reference evidence="7 8" key="1">
    <citation type="submission" date="2017-12" db="EMBL/GenBank/DDBJ databases">
        <title>Phylogenetic diversity of female urinary microbiome.</title>
        <authorList>
            <person name="Thomas-White K."/>
            <person name="Wolfe A.J."/>
        </authorList>
    </citation>
    <scope>NUCLEOTIDE SEQUENCE [LARGE SCALE GENOMIC DNA]</scope>
    <source>
        <strain evidence="7 8">UMB0319</strain>
    </source>
</reference>
<keyword evidence="2" id="KW-0813">Transport</keyword>
<dbReference type="EMBL" id="PKHA01000012">
    <property type="protein sequence ID" value="PKY98075.1"/>
    <property type="molecule type" value="Genomic_DNA"/>
</dbReference>
<evidence type="ECO:0000313" key="7">
    <source>
        <dbReference type="EMBL" id="PKY98075.1"/>
    </source>
</evidence>
<dbReference type="PROSITE" id="PS00211">
    <property type="entry name" value="ABC_TRANSPORTER_1"/>
    <property type="match status" value="1"/>
</dbReference>
<dbReference type="InterPro" id="IPR027417">
    <property type="entry name" value="P-loop_NTPase"/>
</dbReference>
<evidence type="ECO:0000256" key="4">
    <source>
        <dbReference type="ARBA" id="ARBA00022840"/>
    </source>
</evidence>
<dbReference type="Pfam" id="PF00005">
    <property type="entry name" value="ABC_tran"/>
    <property type="match status" value="1"/>
</dbReference>
<dbReference type="SUPFAM" id="SSF52540">
    <property type="entry name" value="P-loop containing nucleoside triphosphate hydrolases"/>
    <property type="match status" value="1"/>
</dbReference>
<dbReference type="CDD" id="cd03257">
    <property type="entry name" value="ABC_NikE_OppD_transporters"/>
    <property type="match status" value="1"/>
</dbReference>
<evidence type="ECO:0000256" key="3">
    <source>
        <dbReference type="ARBA" id="ARBA00022741"/>
    </source>
</evidence>
<keyword evidence="3" id="KW-0547">Nucleotide-binding</keyword>
<comment type="similarity">
    <text evidence="1">Belongs to the ABC transporter superfamily.</text>
</comment>
<dbReference type="InterPro" id="IPR003439">
    <property type="entry name" value="ABC_transporter-like_ATP-bd"/>
</dbReference>
<evidence type="ECO:0000256" key="5">
    <source>
        <dbReference type="SAM" id="MobiDB-lite"/>
    </source>
</evidence>
<evidence type="ECO:0000256" key="1">
    <source>
        <dbReference type="ARBA" id="ARBA00005417"/>
    </source>
</evidence>
<dbReference type="AlphaFoldDB" id="A0A2I1KR10"/>